<dbReference type="PANTHER" id="PTHR42470:SF1">
    <property type="entry name" value="VAST DOMAIN-CONTAINING PROTEIN"/>
    <property type="match status" value="1"/>
</dbReference>
<name>A0ABP0CSC3_9PEZI</name>
<evidence type="ECO:0000259" key="1">
    <source>
        <dbReference type="Pfam" id="PF25545"/>
    </source>
</evidence>
<gene>
    <name evidence="2" type="ORF">SCUCBS95973_008952</name>
</gene>
<reference evidence="2 3" key="1">
    <citation type="submission" date="2024-01" db="EMBL/GenBank/DDBJ databases">
        <authorList>
            <person name="Allen C."/>
            <person name="Tagirdzhanova G."/>
        </authorList>
    </citation>
    <scope>NUCLEOTIDE SEQUENCE [LARGE SCALE GENOMIC DNA]</scope>
</reference>
<dbReference type="InterPro" id="IPR057684">
    <property type="entry name" value="DUF7924"/>
</dbReference>
<comment type="caution">
    <text evidence="2">The sequence shown here is derived from an EMBL/GenBank/DDBJ whole genome shotgun (WGS) entry which is preliminary data.</text>
</comment>
<evidence type="ECO:0000313" key="3">
    <source>
        <dbReference type="Proteomes" id="UP001642405"/>
    </source>
</evidence>
<keyword evidence="3" id="KW-1185">Reference proteome</keyword>
<dbReference type="Pfam" id="PF25545">
    <property type="entry name" value="DUF7924"/>
    <property type="match status" value="1"/>
</dbReference>
<dbReference type="Proteomes" id="UP001642405">
    <property type="component" value="Unassembled WGS sequence"/>
</dbReference>
<dbReference type="EMBL" id="CAWUHB010000085">
    <property type="protein sequence ID" value="CAK7234482.1"/>
    <property type="molecule type" value="Genomic_DNA"/>
</dbReference>
<protein>
    <recommendedName>
        <fullName evidence="1">DUF7924 domain-containing protein</fullName>
    </recommendedName>
</protein>
<sequence length="234" mass="24767">MSEALVPDNPQTFSTVSLPQPDILYGYSLKPGGLSFFNEHQILAMESIHPHVKQYAMATGGGAGFPFLAVQFKAATGGSEAGNLWTATNECAGAAAACLNAVLHLNESFKKHSANGSGGNDGSGGSELPEAVENIAFAIAIDNRTALVYGAWMTEPGTPGATYCMQLIDEFVLSRPHEFVSFSQCVRNILNWGKGARRVSICNALDKIIDGEGATSEEDEMDFRAGDQSSLISV</sequence>
<proteinExistence type="predicted"/>
<accession>A0ABP0CSC3</accession>
<dbReference type="PANTHER" id="PTHR42470">
    <property type="entry name" value="VAST DOMAIN-CONTAINING PROTEIN"/>
    <property type="match status" value="1"/>
</dbReference>
<feature type="domain" description="DUF7924" evidence="1">
    <location>
        <begin position="15"/>
        <end position="205"/>
    </location>
</feature>
<organism evidence="2 3">
    <name type="scientific">Sporothrix curviconia</name>
    <dbReference type="NCBI Taxonomy" id="1260050"/>
    <lineage>
        <taxon>Eukaryota</taxon>
        <taxon>Fungi</taxon>
        <taxon>Dikarya</taxon>
        <taxon>Ascomycota</taxon>
        <taxon>Pezizomycotina</taxon>
        <taxon>Sordariomycetes</taxon>
        <taxon>Sordariomycetidae</taxon>
        <taxon>Ophiostomatales</taxon>
        <taxon>Ophiostomataceae</taxon>
        <taxon>Sporothrix</taxon>
    </lineage>
</organism>
<evidence type="ECO:0000313" key="2">
    <source>
        <dbReference type="EMBL" id="CAK7234482.1"/>
    </source>
</evidence>